<proteinExistence type="inferred from homology"/>
<evidence type="ECO:0000256" key="3">
    <source>
        <dbReference type="ARBA" id="ARBA00004520"/>
    </source>
</evidence>
<comment type="catalytic activity">
    <reaction evidence="28">
        <text>1-(9Z-octadecenoyl)-2-O-(5Z,8Z,11Z,14Z-eicosatetraenyl)-sn-glycerol + H2O = 2-O-(5Z,8Z,11Z,14Z)-eicosatetraenylglycerol + (9Z)-octadecenoate + H(+)</text>
        <dbReference type="Rhea" id="RHEA:38527"/>
        <dbReference type="ChEBI" id="CHEBI:15377"/>
        <dbReference type="ChEBI" id="CHEBI:15378"/>
        <dbReference type="ChEBI" id="CHEBI:30823"/>
        <dbReference type="ChEBI" id="CHEBI:75913"/>
        <dbReference type="ChEBI" id="CHEBI:75914"/>
    </reaction>
    <physiologicalReaction direction="left-to-right" evidence="28">
        <dbReference type="Rhea" id="RHEA:38528"/>
    </physiologicalReaction>
</comment>
<keyword evidence="10" id="KW-0378">Hydrolase</keyword>
<dbReference type="GO" id="GO:0032591">
    <property type="term" value="C:dendritic spine membrane"/>
    <property type="evidence" value="ECO:0007669"/>
    <property type="project" value="UniProtKB-SubCell"/>
</dbReference>
<evidence type="ECO:0000256" key="12">
    <source>
        <dbReference type="ARBA" id="ARBA00022963"/>
    </source>
</evidence>
<dbReference type="GO" id="GO:0098921">
    <property type="term" value="P:retrograde trans-synaptic signaling by endocannabinoid"/>
    <property type="evidence" value="ECO:0007669"/>
    <property type="project" value="UniProtKB-ARBA"/>
</dbReference>
<evidence type="ECO:0000256" key="7">
    <source>
        <dbReference type="ARBA" id="ARBA00022692"/>
    </source>
</evidence>
<evidence type="ECO:0000256" key="11">
    <source>
        <dbReference type="ARBA" id="ARBA00022837"/>
    </source>
</evidence>
<comment type="subunit">
    <text evidence="29">Interacts (via C-terminal) with CAMK2A; leading to the phosphorylation and inhibition of DAGLA enzymatic activity. Interacts (via PPXXF motif) with HOMER1 and HOMER2; this interaction is required for DAGLA membrane localization.</text>
</comment>
<keyword evidence="8" id="KW-0479">Metal-binding</keyword>
<dbReference type="InterPro" id="IPR052214">
    <property type="entry name" value="DAG_Lipase-Related"/>
</dbReference>
<sequence length="1189" mass="132354">QSSTVWSGLERDLEAECWADLRRTRGRLFSHPLGLCGGRVLHRPRRYEGAPILDTAPRASMQYLLYVRLAVLVAELVWVILGVVWLSRHYQTCTSKAAKDAILGIVVCNGCVMVSVVITVWCTFDAAGRSWVKMKRYDQRSMRDSNTKFQYRRSGNRNRNWRHRKVLRAYQDKWDHRCRLFFCCMGKSDEARNSFSDIARLLSEFFRDLDVVPSDVVAGLVLLRKYQKLNRQDIVKSSKNDVYEFLSGVPITPRSRFLQLSSLEGKEEFEKIVHYMRFALAIYGWPMFVMSSSTMEACKLCPMLRCFRCCSSTQVEPEVVEDNCCGCNVASFLRMAPSEGLDLVYVTYHVDVGETPFFVALDHSRRAIIISIRGTLSMKDVVTDLNAESEPLPLDEIKEDWLGHKGMVFAAEYIRRKLREDNILGRAFNFDTVRGTQTYDLVLVGHSLGAGTATILAILLKQQHHNLSCFAYSPPGGLLSMPAVEYTRGFITSVVVGKDVVPRIGLNQMEAMRADLINAIKQSKDPKWKTIGSSFWCCGGWEDSGGEAEEFSTTRAAMRDHASHPSDASIALTVHQPLYPPGRILHVVRHHPKKRHRMLRNPRPVYQAVWRDNQDFDEVLISPCMIQDHMPDKVLKALEKSATLKSARVDTKLKTSSIFKNLNINIVYGVNPMSGARPLTLSYASTLSQTNQVLENPGPRKPQRTCDSPTRRKSDLSTLDGETRRLLPSSKHPSPTILQPSPTNASLKNAIVNSTPLTNKANGNRLATPPHKLLLETSFTCTPAASPEPPFDLRHHAHIHSPAITWELLSALEEQLLLGIREAGRGLGDRDDDWAVGVAPLASPETLSEASSIVSRASLYLREGRRASAAIAPFQQSPLLNHRLPPARLGAGYCFYVETPPLETRRQYKYLNAAEQLPESSDDEEIRPLSPASYITIEPIMPTPPASRKATETQSSNNSNQSKEWSSNPSSVLVEPDITLTAVQDEQEQESKTSKISILDEGLEKRRNGSVGESPESPESAPSRASSSDSSQISHKVKFDMTASQMSRDSGYGERFNGYGNPSGQSGEWGLMSGIFGSQQQEYGRGGASLVHHYMYSGVSPQLSPSSPANTDSFTSPLTSDPPSSRIPSLLPTPVEHSRATASTSAPNTYMLQNNHPLHNATPLLHDLSRSPKPIPVIVRNQQRAESSV</sequence>
<feature type="compositionally biased region" description="Low complexity" evidence="33">
    <location>
        <begin position="955"/>
        <end position="968"/>
    </location>
</feature>
<feature type="compositionally biased region" description="Polar residues" evidence="33">
    <location>
        <begin position="731"/>
        <end position="744"/>
    </location>
</feature>
<feature type="compositionally biased region" description="Polar residues" evidence="33">
    <location>
        <begin position="1101"/>
        <end position="1127"/>
    </location>
</feature>
<evidence type="ECO:0000256" key="30">
    <source>
        <dbReference type="ARBA" id="ARBA00071957"/>
    </source>
</evidence>
<keyword evidence="9" id="KW-0967">Endosome</keyword>
<keyword evidence="7 34" id="KW-0812">Transmembrane</keyword>
<reference evidence="36" key="1">
    <citation type="submission" date="2023-10" db="EMBL/GenBank/DDBJ databases">
        <title>Genome assemblies of two species of porcelain crab, Petrolisthes cinctipes and Petrolisthes manimaculis (Anomura: Porcellanidae).</title>
        <authorList>
            <person name="Angst P."/>
        </authorList>
    </citation>
    <scope>NUCLEOTIDE SEQUENCE</scope>
    <source>
        <strain evidence="36">PB745_01</strain>
        <tissue evidence="36">Gill</tissue>
    </source>
</reference>
<evidence type="ECO:0000256" key="18">
    <source>
        <dbReference type="ARBA" id="ARBA00023257"/>
    </source>
</evidence>
<dbReference type="EMBL" id="JAWQEG010006302">
    <property type="protein sequence ID" value="KAK3855219.1"/>
    <property type="molecule type" value="Genomic_DNA"/>
</dbReference>
<feature type="non-terminal residue" evidence="36">
    <location>
        <position position="1"/>
    </location>
</feature>
<protein>
    <recommendedName>
        <fullName evidence="30">Diacylglycerol lipase-alpha</fullName>
        <ecNumber evidence="21">3.1.1.116</ecNumber>
    </recommendedName>
    <alternativeName>
        <fullName evidence="32">Neural stem cell-derived dendrite regulator</fullName>
    </alternativeName>
    <alternativeName>
        <fullName evidence="31">Sn1-specific diacylglycerol lipase alpha</fullName>
    </alternativeName>
</protein>
<evidence type="ECO:0000256" key="14">
    <source>
        <dbReference type="ARBA" id="ARBA00023018"/>
    </source>
</evidence>
<comment type="cofactor">
    <cofactor evidence="1">
        <name>Ca(2+)</name>
        <dbReference type="ChEBI" id="CHEBI:29108"/>
    </cofactor>
</comment>
<evidence type="ECO:0000256" key="19">
    <source>
        <dbReference type="ARBA" id="ARBA00023273"/>
    </source>
</evidence>
<dbReference type="PANTHER" id="PTHR45792">
    <property type="entry name" value="DIACYLGLYCEROL LIPASE HOMOLOG-RELATED"/>
    <property type="match status" value="1"/>
</dbReference>
<evidence type="ECO:0000256" key="23">
    <source>
        <dbReference type="ARBA" id="ARBA00048382"/>
    </source>
</evidence>
<dbReference type="SUPFAM" id="SSF53474">
    <property type="entry name" value="alpha/beta-Hydrolases"/>
    <property type="match status" value="1"/>
</dbReference>
<keyword evidence="13 34" id="KW-1133">Transmembrane helix</keyword>
<dbReference type="GO" id="GO:0004465">
    <property type="term" value="F:lipoprotein lipase activity"/>
    <property type="evidence" value="ECO:0007669"/>
    <property type="project" value="TreeGrafter"/>
</dbReference>
<evidence type="ECO:0000256" key="6">
    <source>
        <dbReference type="ARBA" id="ARBA00022553"/>
    </source>
</evidence>
<dbReference type="Proteomes" id="UP001286313">
    <property type="component" value="Unassembled WGS sequence"/>
</dbReference>
<evidence type="ECO:0000256" key="10">
    <source>
        <dbReference type="ARBA" id="ARBA00022801"/>
    </source>
</evidence>
<dbReference type="GO" id="GO:0031901">
    <property type="term" value="C:early endosome membrane"/>
    <property type="evidence" value="ECO:0007669"/>
    <property type="project" value="UniProtKB-SubCell"/>
</dbReference>
<evidence type="ECO:0000256" key="13">
    <source>
        <dbReference type="ARBA" id="ARBA00022989"/>
    </source>
</evidence>
<keyword evidence="17" id="KW-0325">Glycoprotein</keyword>
<comment type="catalytic activity">
    <reaction evidence="26">
        <text>1-(9Z-octadecenoyl)-2-(5Z,8Z,11Z,14Z-eicosatetraenoyl)-sn-glycerol + H2O = 2-(5Z,8Z,11Z,14Z-eicosatetraenoyl)-glycerol + (9Z)-octadecenoate + H(+)</text>
        <dbReference type="Rhea" id="RHEA:38515"/>
        <dbReference type="ChEBI" id="CHEBI:15377"/>
        <dbReference type="ChEBI" id="CHEBI:15378"/>
        <dbReference type="ChEBI" id="CHEBI:30823"/>
        <dbReference type="ChEBI" id="CHEBI:52392"/>
        <dbReference type="ChEBI" id="CHEBI:75449"/>
    </reaction>
    <physiologicalReaction direction="left-to-right" evidence="26">
        <dbReference type="Rhea" id="RHEA:38516"/>
    </physiologicalReaction>
</comment>
<evidence type="ECO:0000256" key="8">
    <source>
        <dbReference type="ARBA" id="ARBA00022723"/>
    </source>
</evidence>
<feature type="region of interest" description="Disordered" evidence="33">
    <location>
        <begin position="934"/>
        <end position="1036"/>
    </location>
</feature>
<keyword evidence="15" id="KW-0443">Lipid metabolism</keyword>
<feature type="transmembrane region" description="Helical" evidence="34">
    <location>
        <begin position="101"/>
        <end position="124"/>
    </location>
</feature>
<evidence type="ECO:0000256" key="32">
    <source>
        <dbReference type="ARBA" id="ARBA00082132"/>
    </source>
</evidence>
<organism evidence="36 37">
    <name type="scientific">Petrolisthes cinctipes</name>
    <name type="common">Flat porcelain crab</name>
    <dbReference type="NCBI Taxonomy" id="88211"/>
    <lineage>
        <taxon>Eukaryota</taxon>
        <taxon>Metazoa</taxon>
        <taxon>Ecdysozoa</taxon>
        <taxon>Arthropoda</taxon>
        <taxon>Crustacea</taxon>
        <taxon>Multicrustacea</taxon>
        <taxon>Malacostraca</taxon>
        <taxon>Eumalacostraca</taxon>
        <taxon>Eucarida</taxon>
        <taxon>Decapoda</taxon>
        <taxon>Pleocyemata</taxon>
        <taxon>Anomura</taxon>
        <taxon>Galatheoidea</taxon>
        <taxon>Porcellanidae</taxon>
        <taxon>Petrolisthes</taxon>
    </lineage>
</organism>
<keyword evidence="11" id="KW-0106">Calcium</keyword>
<dbReference type="AlphaFoldDB" id="A0AAE1BTY8"/>
<feature type="transmembrane region" description="Helical" evidence="34">
    <location>
        <begin position="65"/>
        <end position="86"/>
    </location>
</feature>
<evidence type="ECO:0000313" key="37">
    <source>
        <dbReference type="Proteomes" id="UP001286313"/>
    </source>
</evidence>
<comment type="catalytic activity">
    <reaction evidence="25">
        <text>1-(9Z-octadecenoyl)-2-(9Z,12Z-octadecadienoyl)-sn-glycerol + H2O = 2-(9Z,12Z-octadecadienoyl)-glycerol + (9Z)-octadecenoate + H(+)</text>
        <dbReference type="Rhea" id="RHEA:38523"/>
        <dbReference type="ChEBI" id="CHEBI:15377"/>
        <dbReference type="ChEBI" id="CHEBI:15378"/>
        <dbReference type="ChEBI" id="CHEBI:30823"/>
        <dbReference type="ChEBI" id="CHEBI:75450"/>
        <dbReference type="ChEBI" id="CHEBI:75457"/>
    </reaction>
    <physiologicalReaction direction="left-to-right" evidence="25">
        <dbReference type="Rhea" id="RHEA:38524"/>
    </physiologicalReaction>
</comment>
<keyword evidence="16 34" id="KW-0472">Membrane</keyword>
<evidence type="ECO:0000256" key="5">
    <source>
        <dbReference type="ARBA" id="ARBA00022475"/>
    </source>
</evidence>
<gene>
    <name evidence="36" type="ORF">Pcinc_038364</name>
</gene>
<evidence type="ECO:0000256" key="17">
    <source>
        <dbReference type="ARBA" id="ARBA00023180"/>
    </source>
</evidence>
<evidence type="ECO:0000256" key="21">
    <source>
        <dbReference type="ARBA" id="ARBA00026104"/>
    </source>
</evidence>
<evidence type="ECO:0000259" key="35">
    <source>
        <dbReference type="Pfam" id="PF01764"/>
    </source>
</evidence>
<dbReference type="InterPro" id="IPR029058">
    <property type="entry name" value="AB_hydrolase_fold"/>
</dbReference>
<evidence type="ECO:0000256" key="26">
    <source>
        <dbReference type="ARBA" id="ARBA00050861"/>
    </source>
</evidence>
<evidence type="ECO:0000256" key="33">
    <source>
        <dbReference type="SAM" id="MobiDB-lite"/>
    </source>
</evidence>
<comment type="catalytic activity">
    <reaction evidence="20">
        <text>a 1,2-diacyl-sn-glycerol + H2O = a 2-acylglycerol + a fatty acid + H(+)</text>
        <dbReference type="Rhea" id="RHEA:33275"/>
        <dbReference type="ChEBI" id="CHEBI:15377"/>
        <dbReference type="ChEBI" id="CHEBI:15378"/>
        <dbReference type="ChEBI" id="CHEBI:17389"/>
        <dbReference type="ChEBI" id="CHEBI:17815"/>
        <dbReference type="ChEBI" id="CHEBI:28868"/>
        <dbReference type="EC" id="3.1.1.116"/>
    </reaction>
    <physiologicalReaction direction="left-to-right" evidence="20">
        <dbReference type="Rhea" id="RHEA:33276"/>
    </physiologicalReaction>
</comment>
<comment type="catalytic activity">
    <reaction evidence="23">
        <text>1,2-di-(9Z-octadecenoyl)-sn-glycerol + H2O = 2-(9Z-octadecenoyl)-glycerol + (9Z)-octadecenoate + H(+)</text>
        <dbReference type="Rhea" id="RHEA:38511"/>
        <dbReference type="ChEBI" id="CHEBI:15377"/>
        <dbReference type="ChEBI" id="CHEBI:15378"/>
        <dbReference type="ChEBI" id="CHEBI:30823"/>
        <dbReference type="ChEBI" id="CHEBI:52333"/>
        <dbReference type="ChEBI" id="CHEBI:73990"/>
    </reaction>
    <physiologicalReaction direction="left-to-right" evidence="23">
        <dbReference type="Rhea" id="RHEA:38512"/>
    </physiologicalReaction>
</comment>
<comment type="caution">
    <text evidence="36">The sequence shown here is derived from an EMBL/GenBank/DDBJ whole genome shotgun (WGS) entry which is preliminary data.</text>
</comment>
<feature type="compositionally biased region" description="Basic and acidic residues" evidence="33">
    <location>
        <begin position="709"/>
        <end position="725"/>
    </location>
</feature>
<dbReference type="CDD" id="cd00519">
    <property type="entry name" value="Lipase_3"/>
    <property type="match status" value="1"/>
</dbReference>
<feature type="compositionally biased region" description="Polar residues" evidence="33">
    <location>
        <begin position="1180"/>
        <end position="1189"/>
    </location>
</feature>
<dbReference type="GO" id="GO:0019369">
    <property type="term" value="P:arachidonate metabolic process"/>
    <property type="evidence" value="ECO:0007669"/>
    <property type="project" value="TreeGrafter"/>
</dbReference>
<dbReference type="PANTHER" id="PTHR45792:SF8">
    <property type="entry name" value="DIACYLGLYCEROL LIPASE-ALPHA"/>
    <property type="match status" value="1"/>
</dbReference>
<comment type="catalytic activity">
    <reaction evidence="24">
        <text>1-(9Z-octadecenoyl)-2-octadecanoyl-sn-glycerol + H2O = 2-octadecanoylglycerol + (9Z)-octadecenoate + H(+)</text>
        <dbReference type="Rhea" id="RHEA:38519"/>
        <dbReference type="ChEBI" id="CHEBI:15377"/>
        <dbReference type="ChEBI" id="CHEBI:15378"/>
        <dbReference type="ChEBI" id="CHEBI:30823"/>
        <dbReference type="ChEBI" id="CHEBI:75448"/>
        <dbReference type="ChEBI" id="CHEBI:75456"/>
    </reaction>
    <physiologicalReaction direction="left-to-right" evidence="24">
        <dbReference type="Rhea" id="RHEA:38520"/>
    </physiologicalReaction>
</comment>
<evidence type="ECO:0000256" key="27">
    <source>
        <dbReference type="ARBA" id="ARBA00052106"/>
    </source>
</evidence>
<dbReference type="Gene3D" id="3.40.50.1820">
    <property type="entry name" value="alpha/beta hydrolase"/>
    <property type="match status" value="1"/>
</dbReference>
<evidence type="ECO:0000256" key="4">
    <source>
        <dbReference type="ARBA" id="ARBA00010701"/>
    </source>
</evidence>
<accession>A0AAE1BTY8</accession>
<dbReference type="FunFam" id="3.40.50.1820:FF:000015">
    <property type="entry name" value="Sn1-specific diacylglycerol lipase alpha"/>
    <property type="match status" value="1"/>
</dbReference>
<evidence type="ECO:0000256" key="22">
    <source>
        <dbReference type="ARBA" id="ARBA00037872"/>
    </source>
</evidence>
<comment type="catalytic activity">
    <reaction evidence="27">
        <text>1-octadecanoyl-2-(5Z,8Z,11Z,14Z-eicosatetraenoyl)-sn-glycerol + H2O = 2-(5Z,8Z,11Z,14Z-eicosatetraenoyl)-glycerol + octadecanoate + H(+)</text>
        <dbReference type="Rhea" id="RHEA:38507"/>
        <dbReference type="ChEBI" id="CHEBI:15377"/>
        <dbReference type="ChEBI" id="CHEBI:15378"/>
        <dbReference type="ChEBI" id="CHEBI:25629"/>
        <dbReference type="ChEBI" id="CHEBI:52392"/>
        <dbReference type="ChEBI" id="CHEBI:75728"/>
    </reaction>
    <physiologicalReaction direction="left-to-right" evidence="27">
        <dbReference type="Rhea" id="RHEA:38508"/>
    </physiologicalReaction>
</comment>
<feature type="compositionally biased region" description="Low complexity" evidence="33">
    <location>
        <begin position="1013"/>
        <end position="1031"/>
    </location>
</feature>
<evidence type="ECO:0000256" key="28">
    <source>
        <dbReference type="ARBA" id="ARBA00052463"/>
    </source>
</evidence>
<dbReference type="InterPro" id="IPR002921">
    <property type="entry name" value="Fungal_lipase-type"/>
</dbReference>
<name>A0AAE1BTY8_PETCI</name>
<dbReference type="GO" id="GO:0047372">
    <property type="term" value="F:monoacylglycerol lipase activity"/>
    <property type="evidence" value="ECO:0007669"/>
    <property type="project" value="UniProtKB-ARBA"/>
</dbReference>
<evidence type="ECO:0000256" key="34">
    <source>
        <dbReference type="SAM" id="Phobius"/>
    </source>
</evidence>
<dbReference type="EC" id="3.1.1.116" evidence="21"/>
<feature type="compositionally biased region" description="Polar residues" evidence="33">
    <location>
        <begin position="1140"/>
        <end position="1157"/>
    </location>
</feature>
<feature type="region of interest" description="Disordered" evidence="33">
    <location>
        <begin position="690"/>
        <end position="744"/>
    </location>
</feature>
<evidence type="ECO:0000256" key="25">
    <source>
        <dbReference type="ARBA" id="ARBA00050709"/>
    </source>
</evidence>
<evidence type="ECO:0000256" key="15">
    <source>
        <dbReference type="ARBA" id="ARBA00023098"/>
    </source>
</evidence>
<evidence type="ECO:0000313" key="36">
    <source>
        <dbReference type="EMBL" id="KAK3855219.1"/>
    </source>
</evidence>
<dbReference type="GO" id="GO:0046872">
    <property type="term" value="F:metal ion binding"/>
    <property type="evidence" value="ECO:0007669"/>
    <property type="project" value="UniProtKB-KW"/>
</dbReference>
<evidence type="ECO:0000256" key="31">
    <source>
        <dbReference type="ARBA" id="ARBA00081678"/>
    </source>
</evidence>
<evidence type="ECO:0000256" key="24">
    <source>
        <dbReference type="ARBA" id="ARBA00050486"/>
    </source>
</evidence>
<comment type="subcellular location">
    <subcellularLocation>
        <location evidence="2">Cell projection</location>
        <location evidence="2">Dendritic spine membrane</location>
        <topology evidence="2">Multi-pass membrane protein</topology>
    </subcellularLocation>
    <subcellularLocation>
        <location evidence="3">Early endosome membrane</location>
        <topology evidence="3">Multi-pass membrane protein</topology>
    </subcellularLocation>
    <subcellularLocation>
        <location evidence="22">Postsynaptic density membrane</location>
        <topology evidence="22">Multi-pass membrane protein</topology>
    </subcellularLocation>
</comment>
<evidence type="ECO:0000256" key="9">
    <source>
        <dbReference type="ARBA" id="ARBA00022753"/>
    </source>
</evidence>
<evidence type="ECO:0000256" key="1">
    <source>
        <dbReference type="ARBA" id="ARBA00001913"/>
    </source>
</evidence>
<feature type="region of interest" description="Disordered" evidence="33">
    <location>
        <begin position="1101"/>
        <end position="1189"/>
    </location>
</feature>
<comment type="similarity">
    <text evidence="4">Belongs to the AB hydrolase superfamily. Lipase family.</text>
</comment>
<feature type="domain" description="Fungal lipase-type" evidence="35">
    <location>
        <begin position="370"/>
        <end position="505"/>
    </location>
</feature>
<evidence type="ECO:0000256" key="29">
    <source>
        <dbReference type="ARBA" id="ARBA00063298"/>
    </source>
</evidence>
<keyword evidence="12" id="KW-0442">Lipid degradation</keyword>
<evidence type="ECO:0000256" key="20">
    <source>
        <dbReference type="ARBA" id="ARBA00024531"/>
    </source>
</evidence>
<dbReference type="Pfam" id="PF01764">
    <property type="entry name" value="Lipase_3"/>
    <property type="match status" value="1"/>
</dbReference>
<keyword evidence="37" id="KW-1185">Reference proteome</keyword>
<keyword evidence="18" id="KW-0628">Postsynaptic cell membrane</keyword>
<keyword evidence="6" id="KW-0597">Phosphoprotein</keyword>
<dbReference type="GO" id="GO:0098839">
    <property type="term" value="C:postsynaptic density membrane"/>
    <property type="evidence" value="ECO:0007669"/>
    <property type="project" value="UniProtKB-SubCell"/>
</dbReference>
<evidence type="ECO:0000256" key="16">
    <source>
        <dbReference type="ARBA" id="ARBA00023136"/>
    </source>
</evidence>
<keyword evidence="14" id="KW-0770">Synapse</keyword>
<keyword evidence="19" id="KW-0966">Cell projection</keyword>
<evidence type="ECO:0000256" key="2">
    <source>
        <dbReference type="ARBA" id="ARBA00004332"/>
    </source>
</evidence>
<keyword evidence="5" id="KW-1003">Cell membrane</keyword>
<dbReference type="GO" id="GO:0046340">
    <property type="term" value="P:diacylglycerol catabolic process"/>
    <property type="evidence" value="ECO:0007669"/>
    <property type="project" value="TreeGrafter"/>
</dbReference>